<dbReference type="GeneID" id="54411609"/>
<feature type="region of interest" description="Disordered" evidence="1">
    <location>
        <begin position="129"/>
        <end position="157"/>
    </location>
</feature>
<sequence>MTCSHETYFSRLHLGFAVTPLTAVESTRNSNAGLRSAPTGGTNTHHLAPSLLFSFINTTSHSAAPSGVLNLRTLEAAPAPGHEGGYSACGLEVVDPSERVNHQSNMLLSCGRIVATHIGLWGLTLAYQSGKSQPPQEHPDVLTKPELRGRHPAHGRT</sequence>
<gene>
    <name evidence="2" type="ORF">P153DRAFT_392720</name>
</gene>
<evidence type="ECO:0000256" key="1">
    <source>
        <dbReference type="SAM" id="MobiDB-lite"/>
    </source>
</evidence>
<dbReference type="AlphaFoldDB" id="A0A6A6AQA3"/>
<name>A0A6A6AQA3_9PLEO</name>
<proteinExistence type="predicted"/>
<organism evidence="2 3">
    <name type="scientific">Dothidotthia symphoricarpi CBS 119687</name>
    <dbReference type="NCBI Taxonomy" id="1392245"/>
    <lineage>
        <taxon>Eukaryota</taxon>
        <taxon>Fungi</taxon>
        <taxon>Dikarya</taxon>
        <taxon>Ascomycota</taxon>
        <taxon>Pezizomycotina</taxon>
        <taxon>Dothideomycetes</taxon>
        <taxon>Pleosporomycetidae</taxon>
        <taxon>Pleosporales</taxon>
        <taxon>Dothidotthiaceae</taxon>
        <taxon>Dothidotthia</taxon>
    </lineage>
</organism>
<keyword evidence="3" id="KW-1185">Reference proteome</keyword>
<accession>A0A6A6AQA3</accession>
<dbReference type="RefSeq" id="XP_033528496.1">
    <property type="nucleotide sequence ID" value="XM_033671177.1"/>
</dbReference>
<feature type="compositionally biased region" description="Basic and acidic residues" evidence="1">
    <location>
        <begin position="137"/>
        <end position="149"/>
    </location>
</feature>
<evidence type="ECO:0000313" key="3">
    <source>
        <dbReference type="Proteomes" id="UP000799771"/>
    </source>
</evidence>
<evidence type="ECO:0000313" key="2">
    <source>
        <dbReference type="EMBL" id="KAF2134109.1"/>
    </source>
</evidence>
<protein>
    <submittedName>
        <fullName evidence="2">Uncharacterized protein</fullName>
    </submittedName>
</protein>
<dbReference type="EMBL" id="ML977498">
    <property type="protein sequence ID" value="KAF2134109.1"/>
    <property type="molecule type" value="Genomic_DNA"/>
</dbReference>
<dbReference type="Proteomes" id="UP000799771">
    <property type="component" value="Unassembled WGS sequence"/>
</dbReference>
<reference evidence="2" key="1">
    <citation type="journal article" date="2020" name="Stud. Mycol.">
        <title>101 Dothideomycetes genomes: a test case for predicting lifestyles and emergence of pathogens.</title>
        <authorList>
            <person name="Haridas S."/>
            <person name="Albert R."/>
            <person name="Binder M."/>
            <person name="Bloem J."/>
            <person name="Labutti K."/>
            <person name="Salamov A."/>
            <person name="Andreopoulos B."/>
            <person name="Baker S."/>
            <person name="Barry K."/>
            <person name="Bills G."/>
            <person name="Bluhm B."/>
            <person name="Cannon C."/>
            <person name="Castanera R."/>
            <person name="Culley D."/>
            <person name="Daum C."/>
            <person name="Ezra D."/>
            <person name="Gonzalez J."/>
            <person name="Henrissat B."/>
            <person name="Kuo A."/>
            <person name="Liang C."/>
            <person name="Lipzen A."/>
            <person name="Lutzoni F."/>
            <person name="Magnuson J."/>
            <person name="Mondo S."/>
            <person name="Nolan M."/>
            <person name="Ohm R."/>
            <person name="Pangilinan J."/>
            <person name="Park H.-J."/>
            <person name="Ramirez L."/>
            <person name="Alfaro M."/>
            <person name="Sun H."/>
            <person name="Tritt A."/>
            <person name="Yoshinaga Y."/>
            <person name="Zwiers L.-H."/>
            <person name="Turgeon B."/>
            <person name="Goodwin S."/>
            <person name="Spatafora J."/>
            <person name="Crous P."/>
            <person name="Grigoriev I."/>
        </authorList>
    </citation>
    <scope>NUCLEOTIDE SEQUENCE</scope>
    <source>
        <strain evidence="2">CBS 119687</strain>
    </source>
</reference>